<name>M3R403_HELPX</name>
<protein>
    <recommendedName>
        <fullName evidence="2">Dynamin-like helical domain-containing protein</fullName>
    </recommendedName>
</protein>
<dbReference type="HOGENOM" id="CLU_1914165_0_0_7"/>
<feature type="domain" description="Dynamin-like helical" evidence="2">
    <location>
        <begin position="1"/>
        <end position="120"/>
    </location>
</feature>
<reference evidence="3 4" key="1">
    <citation type="submission" date="2012-12" db="EMBL/GenBank/DDBJ databases">
        <authorList>
            <person name="Weinstock G."/>
            <person name="Sodergren E."/>
            <person name="Lobos E.A."/>
            <person name="Fulton L."/>
            <person name="Fulton R."/>
            <person name="Courtney L."/>
            <person name="Fronick C."/>
            <person name="O'Laughlin M."/>
            <person name="Godfrey J."/>
            <person name="Wilson R.M."/>
            <person name="Miner T."/>
            <person name="Farmer C."/>
            <person name="Delehaunty K."/>
            <person name="Cordes M."/>
            <person name="Minx P."/>
            <person name="Tomlinson C."/>
            <person name="Chen J."/>
            <person name="Wollam A."/>
            <person name="Pepin K.H."/>
            <person name="Bhonagiri V."/>
            <person name="Zhang X."/>
            <person name="Suruliraj S."/>
            <person name="Antonio M."/>
            <person name="Secka O."/>
            <person name="Thomas J."/>
            <person name="Warren W."/>
            <person name="Mitreva M."/>
            <person name="Mardis E.R."/>
            <person name="Wilson R.K."/>
        </authorList>
    </citation>
    <scope>NUCLEOTIDE SEQUENCE [LARGE SCALE GENOMIC DNA]</scope>
    <source>
        <strain evidence="3 4">GAM265BSii</strain>
    </source>
</reference>
<organism evidence="3 4">
    <name type="scientific">Helicobacter pylori GAM265BSii</name>
    <dbReference type="NCBI Taxonomy" id="1159049"/>
    <lineage>
        <taxon>Bacteria</taxon>
        <taxon>Pseudomonadati</taxon>
        <taxon>Campylobacterota</taxon>
        <taxon>Epsilonproteobacteria</taxon>
        <taxon>Campylobacterales</taxon>
        <taxon>Helicobacteraceae</taxon>
        <taxon>Helicobacter</taxon>
    </lineage>
</organism>
<dbReference type="EMBL" id="APDY01000069">
    <property type="protein sequence ID" value="EMH27411.1"/>
    <property type="molecule type" value="Genomic_DNA"/>
</dbReference>
<gene>
    <name evidence="3" type="ORF">HMPREF1421_01426</name>
</gene>
<accession>M3R403</accession>
<sequence>MEYLNKTLEKRRKKIQGLNKEISQARIHLKEFIIRYFSDLIRQISGTSLETFNDFVIREIGDEYINMETRVKNEFEKQTQGISNEIAKIETGFNADMNFFEKHAGAFGKIGIDLLKKAVLSKQLASKWLEMG</sequence>
<dbReference type="InterPro" id="IPR040576">
    <property type="entry name" value="DLP_helical"/>
</dbReference>
<evidence type="ECO:0000256" key="1">
    <source>
        <dbReference type="SAM" id="Coils"/>
    </source>
</evidence>
<comment type="caution">
    <text evidence="3">The sequence shown here is derived from an EMBL/GenBank/DDBJ whole genome shotgun (WGS) entry which is preliminary data.</text>
</comment>
<dbReference type="PATRIC" id="fig|1159049.3.peg.1344"/>
<proteinExistence type="predicted"/>
<dbReference type="AlphaFoldDB" id="M3R403"/>
<keyword evidence="1" id="KW-0175">Coiled coil</keyword>
<dbReference type="Proteomes" id="UP000011872">
    <property type="component" value="Unassembled WGS sequence"/>
</dbReference>
<evidence type="ECO:0000259" key="2">
    <source>
        <dbReference type="Pfam" id="PF18709"/>
    </source>
</evidence>
<feature type="coiled-coil region" evidence="1">
    <location>
        <begin position="1"/>
        <end position="28"/>
    </location>
</feature>
<dbReference type="Pfam" id="PF18709">
    <property type="entry name" value="DLP_helical"/>
    <property type="match status" value="1"/>
</dbReference>
<evidence type="ECO:0000313" key="3">
    <source>
        <dbReference type="EMBL" id="EMH27411.1"/>
    </source>
</evidence>
<evidence type="ECO:0000313" key="4">
    <source>
        <dbReference type="Proteomes" id="UP000011872"/>
    </source>
</evidence>